<dbReference type="EMBL" id="JAPNKA010000001">
    <property type="protein sequence ID" value="MCY1073027.1"/>
    <property type="molecule type" value="Genomic_DNA"/>
</dbReference>
<evidence type="ECO:0008006" key="5">
    <source>
        <dbReference type="Google" id="ProtNLM"/>
    </source>
</evidence>
<feature type="chain" id="PRO_5045253892" description="Lipoprotein" evidence="2">
    <location>
        <begin position="23"/>
        <end position="164"/>
    </location>
</feature>
<dbReference type="Proteomes" id="UP001207654">
    <property type="component" value="Unassembled WGS sequence"/>
</dbReference>
<evidence type="ECO:0000256" key="2">
    <source>
        <dbReference type="SAM" id="SignalP"/>
    </source>
</evidence>
<protein>
    <recommendedName>
        <fullName evidence="5">Lipoprotein</fullName>
    </recommendedName>
</protein>
<keyword evidence="4" id="KW-1185">Reference proteome</keyword>
<feature type="region of interest" description="Disordered" evidence="1">
    <location>
        <begin position="131"/>
        <end position="164"/>
    </location>
</feature>
<feature type="signal peptide" evidence="2">
    <location>
        <begin position="1"/>
        <end position="22"/>
    </location>
</feature>
<dbReference type="PROSITE" id="PS51257">
    <property type="entry name" value="PROKAR_LIPOPROTEIN"/>
    <property type="match status" value="1"/>
</dbReference>
<evidence type="ECO:0000256" key="1">
    <source>
        <dbReference type="SAM" id="MobiDB-lite"/>
    </source>
</evidence>
<sequence>MPTKIAVTLLSSILLCGCSTTATISRVNGRTLDAKIRRSTPGAVVVQTDSGEEVSISRSDISDIDHPGNVSAVLGGLLGAYGVLNIAVGAPNCTSEGGAYCAGVFLPAALGASMLAWGLSTWIGSTSAASNSSSSGAVPDAPPASAFDFSTPTNGASASVAPAR</sequence>
<evidence type="ECO:0000313" key="4">
    <source>
        <dbReference type="Proteomes" id="UP001207654"/>
    </source>
</evidence>
<accession>A0ABT3ZWD8</accession>
<evidence type="ECO:0000313" key="3">
    <source>
        <dbReference type="EMBL" id="MCY1073027.1"/>
    </source>
</evidence>
<name>A0ABT3ZWD8_9BACT</name>
<comment type="caution">
    <text evidence="3">The sequence shown here is derived from an EMBL/GenBank/DDBJ whole genome shotgun (WGS) entry which is preliminary data.</text>
</comment>
<reference evidence="3 4" key="1">
    <citation type="submission" date="2022-11" db="EMBL/GenBank/DDBJ databases">
        <title>Minimal conservation of predation-associated metabolite biosynthetic gene clusters underscores biosynthetic potential of Myxococcota including descriptions for ten novel species: Archangium lansinium sp. nov., Myxococcus landrumus sp. nov., Nannocystis bai.</title>
        <authorList>
            <person name="Ahearne A."/>
            <person name="Stevens C."/>
            <person name="Phillips K."/>
        </authorList>
    </citation>
    <scope>NUCLEOTIDE SEQUENCE [LARGE SCALE GENOMIC DNA]</scope>
    <source>
        <strain evidence="3 4">MIWBW</strain>
    </source>
</reference>
<keyword evidence="2" id="KW-0732">Signal</keyword>
<proteinExistence type="predicted"/>
<dbReference type="RefSeq" id="WP_267532046.1">
    <property type="nucleotide sequence ID" value="NZ_JAPNKA010000001.1"/>
</dbReference>
<feature type="compositionally biased region" description="Polar residues" evidence="1">
    <location>
        <begin position="148"/>
        <end position="157"/>
    </location>
</feature>
<gene>
    <name evidence="3" type="ORF">OV287_00895</name>
</gene>
<organism evidence="3 4">
    <name type="scientific">Archangium lansingense</name>
    <dbReference type="NCBI Taxonomy" id="2995310"/>
    <lineage>
        <taxon>Bacteria</taxon>
        <taxon>Pseudomonadati</taxon>
        <taxon>Myxococcota</taxon>
        <taxon>Myxococcia</taxon>
        <taxon>Myxococcales</taxon>
        <taxon>Cystobacterineae</taxon>
        <taxon>Archangiaceae</taxon>
        <taxon>Archangium</taxon>
    </lineage>
</organism>